<dbReference type="OrthoDB" id="6329284at2759"/>
<dbReference type="AlphaFoldDB" id="A0A2B7XE83"/>
<sequence length="221" mass="24716">MSCLPDEAVAMHGGCHCTAIRYTLSIPRVDERPVLVESLVEGEPDLLSPIFCLDHCNDCRKVSGAPVQFWNICSPQFISFSCLKRPENEGRRHATPFPPSDGDGERVTLTGDQILKPSDLTEKTYLTYYASSEDVWRTFCSQCGTNMSFVSVKDLAAFSTMDIPLGTLDREDLERARPTRHVHWNRGIDWVRNLTSEGEKVFAEKGLPKHPGGNPQMVVES</sequence>
<proteinExistence type="predicted"/>
<name>A0A2B7XE83_POLH7</name>
<keyword evidence="2" id="KW-1185">Reference proteome</keyword>
<evidence type="ECO:0000313" key="1">
    <source>
        <dbReference type="EMBL" id="PGH07255.1"/>
    </source>
</evidence>
<accession>A0A2B7XE83</accession>
<dbReference type="Gene3D" id="3.90.1590.10">
    <property type="entry name" value="glutathione-dependent formaldehyde- activating enzyme (gfa)"/>
    <property type="match status" value="1"/>
</dbReference>
<dbReference type="Proteomes" id="UP000224634">
    <property type="component" value="Unassembled WGS sequence"/>
</dbReference>
<comment type="caution">
    <text evidence="1">The sequence shown here is derived from an EMBL/GenBank/DDBJ whole genome shotgun (WGS) entry which is preliminary data.</text>
</comment>
<dbReference type="STRING" id="1447883.A0A2B7XE83"/>
<protein>
    <submittedName>
        <fullName evidence="1">Uncharacterized protein</fullName>
    </submittedName>
</protein>
<dbReference type="InterPro" id="IPR011057">
    <property type="entry name" value="Mss4-like_sf"/>
</dbReference>
<dbReference type="EMBL" id="PDNA01000171">
    <property type="protein sequence ID" value="PGH07255.1"/>
    <property type="molecule type" value="Genomic_DNA"/>
</dbReference>
<evidence type="ECO:0000313" key="2">
    <source>
        <dbReference type="Proteomes" id="UP000224634"/>
    </source>
</evidence>
<dbReference type="PANTHER" id="PTHR33337:SF40">
    <property type="entry name" value="CENP-V_GFA DOMAIN-CONTAINING PROTEIN-RELATED"/>
    <property type="match status" value="1"/>
</dbReference>
<organism evidence="1 2">
    <name type="scientific">Polytolypa hystricis (strain UAMH7299)</name>
    <dbReference type="NCBI Taxonomy" id="1447883"/>
    <lineage>
        <taxon>Eukaryota</taxon>
        <taxon>Fungi</taxon>
        <taxon>Dikarya</taxon>
        <taxon>Ascomycota</taxon>
        <taxon>Pezizomycotina</taxon>
        <taxon>Eurotiomycetes</taxon>
        <taxon>Eurotiomycetidae</taxon>
        <taxon>Onygenales</taxon>
        <taxon>Onygenales incertae sedis</taxon>
        <taxon>Polytolypa</taxon>
    </lineage>
</organism>
<gene>
    <name evidence="1" type="ORF">AJ80_08041</name>
</gene>
<dbReference type="SUPFAM" id="SSF51316">
    <property type="entry name" value="Mss4-like"/>
    <property type="match status" value="2"/>
</dbReference>
<reference evidence="1 2" key="1">
    <citation type="submission" date="2017-10" db="EMBL/GenBank/DDBJ databases">
        <title>Comparative genomics in systemic dimorphic fungi from Ajellomycetaceae.</title>
        <authorList>
            <person name="Munoz J.F."/>
            <person name="Mcewen J.G."/>
            <person name="Clay O.K."/>
            <person name="Cuomo C.A."/>
        </authorList>
    </citation>
    <scope>NUCLEOTIDE SEQUENCE [LARGE SCALE GENOMIC DNA]</scope>
    <source>
        <strain evidence="1 2">UAMH7299</strain>
    </source>
</reference>
<dbReference type="PANTHER" id="PTHR33337">
    <property type="entry name" value="GFA DOMAIN-CONTAINING PROTEIN"/>
    <property type="match status" value="1"/>
</dbReference>